<evidence type="ECO:0000313" key="11">
    <source>
        <dbReference type="EMBL" id="ECF1542644.1"/>
    </source>
</evidence>
<reference evidence="17" key="7">
    <citation type="submission" date="2019-10" db="EMBL/GenBank/DDBJ databases">
        <authorList>
            <consortium name="NCBI Pathogen Detection Project"/>
        </authorList>
    </citation>
    <scope>NUCLEOTIDE SEQUENCE</scope>
    <source>
        <strain evidence="17">Salmonella enterica</strain>
    </source>
</reference>
<dbReference type="PATRIC" id="fig|59201.121.peg.1315"/>
<dbReference type="EMBL" id="CP011428">
    <property type="protein sequence ID" value="AKH07207.1"/>
    <property type="molecule type" value="Genomic_DNA"/>
</dbReference>
<reference evidence="9 19" key="2">
    <citation type="journal article" date="2015" name="Genome Announc.">
        <title>Complete Genome Sequencing of a Multidrug-Resistant and Human-Invasive Salmonella enterica Serovar Typhimurium Strain of the Emerging Sequence Type 213 Genotype.</title>
        <authorList>
            <person name="Calva E."/>
            <person name="Silva C."/>
            <person name="Zaidi M.B."/>
            <person name="Sanchez-Flores A."/>
            <person name="Estrada K."/>
            <person name="Silva G.G."/>
            <person name="Soto-Jimenez L.M."/>
            <person name="Wiesner M."/>
            <person name="Fernandez-Mora M."/>
            <person name="Edwards R.A."/>
            <person name="Vinuesa P."/>
        </authorList>
    </citation>
    <scope>NUCLEOTIDE SEQUENCE [LARGE SCALE GENOMIC DNA]</scope>
    <source>
        <strain evidence="9 19">YU39</strain>
    </source>
</reference>
<comment type="similarity">
    <text evidence="2">Belongs to the GhoT/OrtT toxin family.</text>
</comment>
<name>A0A0D6G1N0_SALTM</name>
<evidence type="ECO:0000313" key="13">
    <source>
        <dbReference type="EMBL" id="ECV9418633.1"/>
    </source>
</evidence>
<reference evidence="13" key="5">
    <citation type="submission" date="2018-07" db="EMBL/GenBank/DDBJ databases">
        <authorList>
            <person name="Ashton P.M."/>
            <person name="Dallman T."/>
            <person name="Nair S."/>
            <person name="De Pinna E."/>
            <person name="Peters T."/>
            <person name="Grant K."/>
        </authorList>
    </citation>
    <scope>NUCLEOTIDE SEQUENCE</scope>
    <source>
        <strain evidence="11">265852</strain>
        <strain evidence="15">43916</strain>
        <strain evidence="13">52957</strain>
        <strain evidence="10">632340</strain>
        <strain evidence="12">86846</strain>
    </source>
</reference>
<evidence type="ECO:0000313" key="20">
    <source>
        <dbReference type="Proteomes" id="UP000054461"/>
    </source>
</evidence>
<dbReference type="EMBL" id="JYVU01000033">
    <property type="protein sequence ID" value="KTZ11479.1"/>
    <property type="molecule type" value="Genomic_DNA"/>
</dbReference>
<dbReference type="Proteomes" id="UP000054461">
    <property type="component" value="Unassembled WGS sequence"/>
</dbReference>
<reference evidence="14" key="6">
    <citation type="submission" date="2019-09" db="EMBL/GenBank/DDBJ databases">
        <authorList>
            <consortium name="GenomeTrakr network: Whole genome sequencing for foodborne pathogen traceback"/>
        </authorList>
    </citation>
    <scope>NUCLEOTIDE SEQUENCE [LARGE SCALE GENOMIC DNA]</scope>
    <source>
        <strain evidence="14">AUSMDU00020735</strain>
    </source>
</reference>
<dbReference type="EMBL" id="DAAFPQ010000002">
    <property type="protein sequence ID" value="HAB0969764.1"/>
    <property type="molecule type" value="Genomic_DNA"/>
</dbReference>
<evidence type="ECO:0000313" key="17">
    <source>
        <dbReference type="EMBL" id="HAB0969764.1"/>
    </source>
</evidence>
<evidence type="ECO:0000313" key="16">
    <source>
        <dbReference type="EMBL" id="EDI6664013.1"/>
    </source>
</evidence>
<dbReference type="EMBL" id="AAKUTG010000011">
    <property type="protein sequence ID" value="ECV9418633.1"/>
    <property type="molecule type" value="Genomic_DNA"/>
</dbReference>
<reference evidence="18 20" key="1">
    <citation type="submission" date="2014-09" db="EMBL/GenBank/DDBJ databases">
        <title>Salmonella Genotype and Phenotype Association.</title>
        <authorList>
            <person name="Chen Y."/>
            <person name="Folster J."/>
            <person name="Ayers S."/>
            <person name="Kabera C."/>
            <person name="Li C."/>
            <person name="Mukherjee S."/>
            <person name="Lam C."/>
            <person name="Zhao S."/>
            <person name="McDermott P."/>
        </authorList>
    </citation>
    <scope>NUCLEOTIDE SEQUENCE [LARGE SCALE GENOMIC DNA]</scope>
    <source>
        <strain evidence="18 20">CVM N32045</strain>
    </source>
</reference>
<gene>
    <name evidence="9" type="primary">ydcX</name>
    <name evidence="12" type="ORF">AAB27_05255</name>
    <name evidence="13" type="ORF">AAB79_09435</name>
    <name evidence="15" type="ORF">AVC05_04215</name>
    <name evidence="16" type="ORF">CFF59_01830</name>
    <name evidence="18" type="ORF">DD95_13740</name>
    <name evidence="11" type="ORF">E0935_05185</name>
    <name evidence="10" type="ORF">EER35_23550</name>
    <name evidence="14" type="ORF">F3R12_00865</name>
    <name evidence="17" type="ORF">GB466_04045</name>
    <name evidence="9" type="ORF">SE14_01676</name>
</gene>
<dbReference type="Proteomes" id="UP000839908">
    <property type="component" value="Unassembled WGS sequence"/>
</dbReference>
<dbReference type="RefSeq" id="WP_000171943.1">
    <property type="nucleotide sequence ID" value="NZ_AP023291.1"/>
</dbReference>
<evidence type="ECO:0000256" key="6">
    <source>
        <dbReference type="ARBA" id="ARBA00022989"/>
    </source>
</evidence>
<dbReference type="GO" id="GO:0005886">
    <property type="term" value="C:plasma membrane"/>
    <property type="evidence" value="ECO:0007669"/>
    <property type="project" value="UniProtKB-SubCell"/>
</dbReference>
<dbReference type="EMBL" id="AALDNI010000005">
    <property type="protein sequence ID" value="ECY5340451.1"/>
    <property type="molecule type" value="Genomic_DNA"/>
</dbReference>
<dbReference type="Pfam" id="PF10753">
    <property type="entry name" value="Toxin_GhoT_OrtT"/>
    <property type="match status" value="1"/>
</dbReference>
<dbReference type="Proteomes" id="UP000839617">
    <property type="component" value="Unassembled WGS sequence"/>
</dbReference>
<feature type="transmembrane region" description="Helical" evidence="8">
    <location>
        <begin position="7"/>
        <end position="26"/>
    </location>
</feature>
<dbReference type="Proteomes" id="UP000839915">
    <property type="component" value="Unassembled WGS sequence"/>
</dbReference>
<evidence type="ECO:0000313" key="10">
    <source>
        <dbReference type="EMBL" id="EBZ6923932.1"/>
    </source>
</evidence>
<dbReference type="EMBL" id="AAHRYM010000060">
    <property type="protein sequence ID" value="EBZ6923932.1"/>
    <property type="molecule type" value="Genomic_DNA"/>
</dbReference>
<sequence length="57" mass="6611">MTLFQKILIFYAVMAVISSLITWFLTHDKKRIRFLSAFLVGATWPISFPVALLFSLF</sequence>
<feature type="transmembrane region" description="Helical" evidence="8">
    <location>
        <begin position="32"/>
        <end position="56"/>
    </location>
</feature>
<keyword evidence="4" id="KW-0997">Cell inner membrane</keyword>
<dbReference type="EMBL" id="AAIKGB010000004">
    <property type="protein sequence ID" value="ECF1542644.1"/>
    <property type="molecule type" value="Genomic_DNA"/>
</dbReference>
<protein>
    <submittedName>
        <fullName evidence="13">GhoT/OrtT family toxin</fullName>
    </submittedName>
    <submittedName>
        <fullName evidence="9">Putative inner membrane protein</fullName>
    </submittedName>
</protein>
<dbReference type="Proteomes" id="UP000839581">
    <property type="component" value="Unassembled WGS sequence"/>
</dbReference>
<keyword evidence="5 8" id="KW-0812">Transmembrane</keyword>
<dbReference type="EMBL" id="AAMLUT010000001">
    <property type="protein sequence ID" value="EDI6664013.1"/>
    <property type="molecule type" value="Genomic_DNA"/>
</dbReference>
<evidence type="ECO:0000313" key="12">
    <source>
        <dbReference type="EMBL" id="ECV8760297.1"/>
    </source>
</evidence>
<comment type="subcellular location">
    <subcellularLocation>
        <location evidence="1">Cell inner membrane</location>
        <topology evidence="1">Multi-pass membrane protein</topology>
    </subcellularLocation>
</comment>
<reference evidence="17" key="3">
    <citation type="journal article" date="2018" name="Genome Biol.">
        <title>SKESA: strategic k-mer extension for scrupulous assemblies.</title>
        <authorList>
            <person name="Souvorov A."/>
            <person name="Agarwala R."/>
            <person name="Lipman D.J."/>
        </authorList>
    </citation>
    <scope>NUCLEOTIDE SEQUENCE</scope>
    <source>
        <strain evidence="17">Salmonella enterica</strain>
    </source>
</reference>
<evidence type="ECO:0000256" key="8">
    <source>
        <dbReference type="SAM" id="Phobius"/>
    </source>
</evidence>
<dbReference type="Proteomes" id="UP000034636">
    <property type="component" value="Chromosome"/>
</dbReference>
<evidence type="ECO:0000313" key="19">
    <source>
        <dbReference type="Proteomes" id="UP000034636"/>
    </source>
</evidence>
<accession>A0A0H3TDV7</accession>
<evidence type="ECO:0000256" key="7">
    <source>
        <dbReference type="ARBA" id="ARBA00023136"/>
    </source>
</evidence>
<keyword evidence="6 8" id="KW-1133">Transmembrane helix</keyword>
<evidence type="ECO:0000313" key="9">
    <source>
        <dbReference type="EMBL" id="AKH07207.1"/>
    </source>
</evidence>
<evidence type="ECO:0000256" key="2">
    <source>
        <dbReference type="ARBA" id="ARBA00010408"/>
    </source>
</evidence>
<evidence type="ECO:0000256" key="4">
    <source>
        <dbReference type="ARBA" id="ARBA00022519"/>
    </source>
</evidence>
<dbReference type="EMBL" id="AAKVET010000001">
    <property type="protein sequence ID" value="ECW0638430.1"/>
    <property type="molecule type" value="Genomic_DNA"/>
</dbReference>
<evidence type="ECO:0000313" key="14">
    <source>
        <dbReference type="EMBL" id="ECW0638430.1"/>
    </source>
</evidence>
<dbReference type="AlphaFoldDB" id="A0A0D6G1N0"/>
<dbReference type="InterPro" id="IPR019689">
    <property type="entry name" value="Toxin_GhoT/OrtT"/>
</dbReference>
<keyword evidence="7 8" id="KW-0472">Membrane</keyword>
<evidence type="ECO:0000313" key="18">
    <source>
        <dbReference type="EMBL" id="KTZ11479.1"/>
    </source>
</evidence>
<accession>A0A0D6G1N0</accession>
<evidence type="ECO:0000256" key="5">
    <source>
        <dbReference type="ARBA" id="ARBA00022692"/>
    </source>
</evidence>
<proteinExistence type="inferred from homology"/>
<evidence type="ECO:0000256" key="3">
    <source>
        <dbReference type="ARBA" id="ARBA00022475"/>
    </source>
</evidence>
<reference evidence="16" key="4">
    <citation type="submission" date="2018-07" db="EMBL/GenBank/DDBJ databases">
        <authorList>
            <consortium name="PulseNet: The National Subtyping Network for Foodborne Disease Surveillance"/>
            <person name="Tarr C.L."/>
            <person name="Trees E."/>
            <person name="Katz L.S."/>
            <person name="Carleton-Romer H.A."/>
            <person name="Stroika S."/>
            <person name="Kucerova Z."/>
            <person name="Roache K.F."/>
            <person name="Sabol A.L."/>
            <person name="Besser J."/>
            <person name="Gerner-Smidt P."/>
        </authorList>
    </citation>
    <scope>NUCLEOTIDE SEQUENCE [LARGE SCALE GENOMIC DNA]</scope>
    <source>
        <strain evidence="16">PNUSAS016739</strain>
    </source>
</reference>
<evidence type="ECO:0000256" key="1">
    <source>
        <dbReference type="ARBA" id="ARBA00004429"/>
    </source>
</evidence>
<evidence type="ECO:0000313" key="15">
    <source>
        <dbReference type="EMBL" id="ECY5340451.1"/>
    </source>
</evidence>
<keyword evidence="3" id="KW-1003">Cell membrane</keyword>
<dbReference type="Proteomes" id="UP000839914">
    <property type="component" value="Unassembled WGS sequence"/>
</dbReference>
<organism evidence="13">
    <name type="scientific">Salmonella typhimurium</name>
    <dbReference type="NCBI Taxonomy" id="90371"/>
    <lineage>
        <taxon>Bacteria</taxon>
        <taxon>Pseudomonadati</taxon>
        <taxon>Pseudomonadota</taxon>
        <taxon>Gammaproteobacteria</taxon>
        <taxon>Enterobacterales</taxon>
        <taxon>Enterobacteriaceae</taxon>
        <taxon>Salmonella</taxon>
    </lineage>
</organism>
<dbReference type="EMBL" id="AAKUOT010000007">
    <property type="protein sequence ID" value="ECV8760297.1"/>
    <property type="molecule type" value="Genomic_DNA"/>
</dbReference>
<accession>A0A0F7J8G2</accession>
<dbReference type="Proteomes" id="UP000839595">
    <property type="component" value="Unassembled WGS sequence"/>
</dbReference>